<dbReference type="RefSeq" id="WP_320185050.1">
    <property type="nucleotide sequence ID" value="NZ_CP138332.1"/>
</dbReference>
<gene>
    <name evidence="2" type="ORF">ACFS7Y_07675</name>
</gene>
<dbReference type="EMBL" id="JBHUPB010000005">
    <property type="protein sequence ID" value="MFD2967261.1"/>
    <property type="molecule type" value="Genomic_DNA"/>
</dbReference>
<feature type="transmembrane region" description="Helical" evidence="1">
    <location>
        <begin position="6"/>
        <end position="22"/>
    </location>
</feature>
<sequence length="228" mass="26440">MWIIAIPIVFIGLYLVYQFVLLPKMNAGQERKLEANRQEFASRIAGREEAVKQQFIQDNEHLLPLVFQTDEQDIIGIISCQEKRETKDFLRQQAINMAGRALGKLTAVGVRELDNTEHYFLVLTPSNLHYLHYSEQGQCKEHIAFDRTKMTDMEVGKITSADMLKNSAFAGQTERLSFISEDTQYKFFFYDKLYAHPSAKDESFENIAEVNYLFAKPFLAFAEQYRRG</sequence>
<keyword evidence="1" id="KW-0812">Transmembrane</keyword>
<name>A0ABW6BGC8_9SPHI</name>
<organism evidence="2 3">
    <name type="scientific">Sphingobacterium bambusae</name>
    <dbReference type="NCBI Taxonomy" id="662858"/>
    <lineage>
        <taxon>Bacteria</taxon>
        <taxon>Pseudomonadati</taxon>
        <taxon>Bacteroidota</taxon>
        <taxon>Sphingobacteriia</taxon>
        <taxon>Sphingobacteriales</taxon>
        <taxon>Sphingobacteriaceae</taxon>
        <taxon>Sphingobacterium</taxon>
    </lineage>
</organism>
<accession>A0ABW6BGC8</accession>
<keyword evidence="1" id="KW-0472">Membrane</keyword>
<keyword evidence="3" id="KW-1185">Reference proteome</keyword>
<evidence type="ECO:0000313" key="2">
    <source>
        <dbReference type="EMBL" id="MFD2967261.1"/>
    </source>
</evidence>
<reference evidence="3" key="1">
    <citation type="journal article" date="2019" name="Int. J. Syst. Evol. Microbiol.">
        <title>The Global Catalogue of Microorganisms (GCM) 10K type strain sequencing project: providing services to taxonomists for standard genome sequencing and annotation.</title>
        <authorList>
            <consortium name="The Broad Institute Genomics Platform"/>
            <consortium name="The Broad Institute Genome Sequencing Center for Infectious Disease"/>
            <person name="Wu L."/>
            <person name="Ma J."/>
        </authorList>
    </citation>
    <scope>NUCLEOTIDE SEQUENCE [LARGE SCALE GENOMIC DNA]</scope>
    <source>
        <strain evidence="3">KCTC 22814</strain>
    </source>
</reference>
<proteinExistence type="predicted"/>
<comment type="caution">
    <text evidence="2">The sequence shown here is derived from an EMBL/GenBank/DDBJ whole genome shotgun (WGS) entry which is preliminary data.</text>
</comment>
<protein>
    <submittedName>
        <fullName evidence="2">Uncharacterized protein</fullName>
    </submittedName>
</protein>
<evidence type="ECO:0000256" key="1">
    <source>
        <dbReference type="SAM" id="Phobius"/>
    </source>
</evidence>
<dbReference type="Proteomes" id="UP001597525">
    <property type="component" value="Unassembled WGS sequence"/>
</dbReference>
<evidence type="ECO:0000313" key="3">
    <source>
        <dbReference type="Proteomes" id="UP001597525"/>
    </source>
</evidence>
<keyword evidence="1" id="KW-1133">Transmembrane helix</keyword>